<reference evidence="1 2" key="1">
    <citation type="journal article" date="2013" name="Genome Announc.">
        <title>Draft Genome of Spiribacter salinus M19-40, an Abundant Gammaproteobacterium in Aquatic Hypersaline Environments.</title>
        <authorList>
            <person name="Leon M.J."/>
            <person name="Ghai R."/>
            <person name="Fernandez A.B."/>
            <person name="Sanchez-Porro C."/>
            <person name="Rodriguez-Valera F."/>
            <person name="Ventosa A."/>
        </authorList>
    </citation>
    <scope>NUCLEOTIDE SEQUENCE [LARGE SCALE GENOMIC DNA]</scope>
    <source>
        <strain evidence="1">M19-40</strain>
    </source>
</reference>
<evidence type="ECO:0000313" key="2">
    <source>
        <dbReference type="Proteomes" id="UP000017881"/>
    </source>
</evidence>
<dbReference type="Proteomes" id="UP000017881">
    <property type="component" value="Chromosome"/>
</dbReference>
<keyword evidence="2" id="KW-1185">Reference proteome</keyword>
<accession>R4V4F4</accession>
<dbReference type="eggNOG" id="COG4961">
    <property type="taxonomic scope" value="Bacteria"/>
</dbReference>
<gene>
    <name evidence="1" type="ORF">SPISAL_03675</name>
</gene>
<protein>
    <submittedName>
        <fullName evidence="1">Uncharacterized protein</fullName>
    </submittedName>
</protein>
<dbReference type="EMBL" id="CP005963">
    <property type="protein sequence ID" value="AGM40829.1"/>
    <property type="molecule type" value="Genomic_DNA"/>
</dbReference>
<evidence type="ECO:0000313" key="1">
    <source>
        <dbReference type="EMBL" id="AGM40829.1"/>
    </source>
</evidence>
<dbReference type="HOGENOM" id="CLU_045933_0_0_6"/>
<organism evidence="1 2">
    <name type="scientific">Spiribacter salinus M19-40</name>
    <dbReference type="NCBI Taxonomy" id="1260251"/>
    <lineage>
        <taxon>Bacteria</taxon>
        <taxon>Pseudomonadati</taxon>
        <taxon>Pseudomonadota</taxon>
        <taxon>Gammaproteobacteria</taxon>
        <taxon>Chromatiales</taxon>
        <taxon>Ectothiorhodospiraceae</taxon>
        <taxon>Spiribacter</taxon>
    </lineage>
</organism>
<proteinExistence type="predicted"/>
<dbReference type="KEGG" id="ssal:SPISAL_03675"/>
<sequence length="409" mass="45052">MRKTDPCRGQVLPVLLAIILVITTVIALTQRTTQALGTETTLVNAADAAAYSGAVWTARRLNLMAYTNRAMIANHIAVGHLVAYISWLRYVDQAVDRISRFARYIPYIGAAVESGRRTVRGARTAMEKTSGGLIKGLDALTDLMSAAQLDMRREIMPWHLNAVMQGVVEETDDAFKVNDLKAAGAIPAPYGAGLQGLLASWWATSVRRIETGRPSRNNDAFNHLLASTIDEDRQLSRWLRGRISSRTSRYGTGGRTWSESLFNVVRFRKQGPTNQAPLPSAGGWQSADRLQVSFFDLGKLRWRSWGTVASGQASADALAGDYRGIKRYQTLRNATKSPYQFLIPAVVTTGADREQDAGLHAHLSTGEVAYRLPSSCRNDRHCPSRTAPATLFNPYWEARLAPVSLKDFS</sequence>
<name>R4V4F4_9GAMM</name>
<dbReference type="OrthoDB" id="5493674at2"/>
<dbReference type="AlphaFoldDB" id="R4V4F4"/>
<dbReference type="PATRIC" id="fig|1260251.3.peg.742"/>